<organism evidence="1 2">
    <name type="scientific">Klebsiella pneumoniae</name>
    <dbReference type="NCBI Taxonomy" id="573"/>
    <lineage>
        <taxon>Bacteria</taxon>
        <taxon>Pseudomonadati</taxon>
        <taxon>Pseudomonadota</taxon>
        <taxon>Gammaproteobacteria</taxon>
        <taxon>Enterobacterales</taxon>
        <taxon>Enterobacteriaceae</taxon>
        <taxon>Klebsiella/Raoultella group</taxon>
        <taxon>Klebsiella</taxon>
        <taxon>Klebsiella pneumoniae complex</taxon>
    </lineage>
</organism>
<sequence>MLLKNLHRHFCGGELYSLWLLITSLKIISRSSRLQTGGVDVEQGGEIVGGLLSQLLKRHPLQYRHILGNVTDQRRLVLFAAVGDRRQVRRIGFNQQAIQRHVARRITQLLGVTKVTIPENEI</sequence>
<proteinExistence type="predicted"/>
<accession>A0A377V339</accession>
<dbReference type="AlphaFoldDB" id="A0A377V339"/>
<name>A0A377V339_KLEPN</name>
<reference evidence="1 2" key="1">
    <citation type="submission" date="2018-06" db="EMBL/GenBank/DDBJ databases">
        <authorList>
            <consortium name="Pathogen Informatics"/>
            <person name="Doyle S."/>
        </authorList>
    </citation>
    <scope>NUCLEOTIDE SEQUENCE [LARGE SCALE GENOMIC DNA]</scope>
    <source>
        <strain evidence="1 2">NCTC13443</strain>
    </source>
</reference>
<evidence type="ECO:0000313" key="2">
    <source>
        <dbReference type="Proteomes" id="UP000255518"/>
    </source>
</evidence>
<dbReference type="Proteomes" id="UP000255518">
    <property type="component" value="Unassembled WGS sequence"/>
</dbReference>
<gene>
    <name evidence="1" type="ORF">NCTC13443_03090</name>
</gene>
<protein>
    <submittedName>
        <fullName evidence="1">Uncharacterized protein</fullName>
    </submittedName>
</protein>
<evidence type="ECO:0000313" key="1">
    <source>
        <dbReference type="EMBL" id="STT02732.1"/>
    </source>
</evidence>
<dbReference type="EMBL" id="UGKT01000001">
    <property type="protein sequence ID" value="STT02732.1"/>
    <property type="molecule type" value="Genomic_DNA"/>
</dbReference>